<dbReference type="Proteomes" id="UP001054837">
    <property type="component" value="Unassembled WGS sequence"/>
</dbReference>
<sequence>MGHFSARSLPKVDLLTFPNDKIKQQEIIFYSSSCHKKLNRNSNNGGSQISTPDENKVRKINYLLHKRQGPLSTCAQKRGGRGHEKSKGAFKDFRCCPFPPTHLRRTAV</sequence>
<keyword evidence="2" id="KW-1185">Reference proteome</keyword>
<name>A0AAV4N6X6_9ARAC</name>
<accession>A0AAV4N6X6</accession>
<dbReference type="EMBL" id="BPLQ01001297">
    <property type="protein sequence ID" value="GIX80473.1"/>
    <property type="molecule type" value="Genomic_DNA"/>
</dbReference>
<comment type="caution">
    <text evidence="1">The sequence shown here is derived from an EMBL/GenBank/DDBJ whole genome shotgun (WGS) entry which is preliminary data.</text>
</comment>
<evidence type="ECO:0000313" key="1">
    <source>
        <dbReference type="EMBL" id="GIX80473.1"/>
    </source>
</evidence>
<reference evidence="1 2" key="1">
    <citation type="submission" date="2021-06" db="EMBL/GenBank/DDBJ databases">
        <title>Caerostris darwini draft genome.</title>
        <authorList>
            <person name="Kono N."/>
            <person name="Arakawa K."/>
        </authorList>
    </citation>
    <scope>NUCLEOTIDE SEQUENCE [LARGE SCALE GENOMIC DNA]</scope>
</reference>
<proteinExistence type="predicted"/>
<gene>
    <name evidence="1" type="ORF">CDAR_366841</name>
</gene>
<dbReference type="AlphaFoldDB" id="A0AAV4N6X6"/>
<organism evidence="1 2">
    <name type="scientific">Caerostris darwini</name>
    <dbReference type="NCBI Taxonomy" id="1538125"/>
    <lineage>
        <taxon>Eukaryota</taxon>
        <taxon>Metazoa</taxon>
        <taxon>Ecdysozoa</taxon>
        <taxon>Arthropoda</taxon>
        <taxon>Chelicerata</taxon>
        <taxon>Arachnida</taxon>
        <taxon>Araneae</taxon>
        <taxon>Araneomorphae</taxon>
        <taxon>Entelegynae</taxon>
        <taxon>Araneoidea</taxon>
        <taxon>Araneidae</taxon>
        <taxon>Caerostris</taxon>
    </lineage>
</organism>
<protein>
    <submittedName>
        <fullName evidence="1">Uncharacterized protein</fullName>
    </submittedName>
</protein>
<evidence type="ECO:0000313" key="2">
    <source>
        <dbReference type="Proteomes" id="UP001054837"/>
    </source>
</evidence>